<dbReference type="EMBL" id="CP058560">
    <property type="protein sequence ID" value="QUH23473.1"/>
    <property type="molecule type" value="Genomic_DNA"/>
</dbReference>
<evidence type="ECO:0000313" key="2">
    <source>
        <dbReference type="EMBL" id="QUH23473.1"/>
    </source>
</evidence>
<organism evidence="2 3">
    <name type="scientific">Methanobacterium alkalithermotolerans</name>
    <dbReference type="NCBI Taxonomy" id="2731220"/>
    <lineage>
        <taxon>Archaea</taxon>
        <taxon>Methanobacteriati</taxon>
        <taxon>Methanobacteriota</taxon>
        <taxon>Methanomada group</taxon>
        <taxon>Methanobacteria</taxon>
        <taxon>Methanobacteriales</taxon>
        <taxon>Methanobacteriaceae</taxon>
        <taxon>Methanobacterium</taxon>
    </lineage>
</organism>
<accession>A0A8T8K8M9</accession>
<dbReference type="OrthoDB" id="59344at2157"/>
<protein>
    <submittedName>
        <fullName evidence="2">Sugar phosphate isomerase/epimerase</fullName>
    </submittedName>
</protein>
<evidence type="ECO:0000259" key="1">
    <source>
        <dbReference type="Pfam" id="PF01261"/>
    </source>
</evidence>
<dbReference type="PANTHER" id="PTHR12110:SF21">
    <property type="entry name" value="XYLOSE ISOMERASE-LIKE TIM BARREL DOMAIN-CONTAINING PROTEIN"/>
    <property type="match status" value="1"/>
</dbReference>
<dbReference type="Gene3D" id="3.20.20.150">
    <property type="entry name" value="Divalent-metal-dependent TIM barrel enzymes"/>
    <property type="match status" value="1"/>
</dbReference>
<dbReference type="GO" id="GO:0016853">
    <property type="term" value="F:isomerase activity"/>
    <property type="evidence" value="ECO:0007669"/>
    <property type="project" value="UniProtKB-KW"/>
</dbReference>
<dbReference type="SUPFAM" id="SSF51658">
    <property type="entry name" value="Xylose isomerase-like"/>
    <property type="match status" value="1"/>
</dbReference>
<sequence>MKIGFSTLALFMKSFEDMLDQAWGDGFDLMEILCEGPYWPRNILENGLKELEIFQSYDITIFLHSPTIDLNPASINPGIREESRLQLRETVDLAAEIDAQTVTTHPGLIRRQDPHVRKFALEHAIETLTLCTDYAKDRGINFSVENMPHRFSYICNSAPELQKVINECGCGATVDMGHANTSKNPEDFLKIRNTFYYHLSDNDGVKDQHLPLGEGKMDLKLLNNIDKGIIELNNYENVLKSRELIKTIT</sequence>
<dbReference type="GeneID" id="64820443"/>
<proteinExistence type="predicted"/>
<dbReference type="AlphaFoldDB" id="A0A8T8K8M9"/>
<dbReference type="InterPro" id="IPR013022">
    <property type="entry name" value="Xyl_isomerase-like_TIM-brl"/>
</dbReference>
<feature type="domain" description="Xylose isomerase-like TIM barrel" evidence="1">
    <location>
        <begin position="26"/>
        <end position="220"/>
    </location>
</feature>
<reference evidence="2" key="1">
    <citation type="submission" date="2020-07" db="EMBL/GenBank/DDBJ databases">
        <title>Methanobacterium. sp. MethCan genome.</title>
        <authorList>
            <person name="Postec A."/>
            <person name="Quemeneur M."/>
        </authorList>
    </citation>
    <scope>NUCLEOTIDE SEQUENCE</scope>
    <source>
        <strain evidence="2">MethCAN</strain>
    </source>
</reference>
<dbReference type="Proteomes" id="UP000681041">
    <property type="component" value="Chromosome"/>
</dbReference>
<keyword evidence="3" id="KW-1185">Reference proteome</keyword>
<evidence type="ECO:0000313" key="3">
    <source>
        <dbReference type="Proteomes" id="UP000681041"/>
    </source>
</evidence>
<dbReference type="PANTHER" id="PTHR12110">
    <property type="entry name" value="HYDROXYPYRUVATE ISOMERASE"/>
    <property type="match status" value="1"/>
</dbReference>
<dbReference type="Pfam" id="PF01261">
    <property type="entry name" value="AP_endonuc_2"/>
    <property type="match status" value="1"/>
</dbReference>
<dbReference type="RefSeq" id="WP_211532430.1">
    <property type="nucleotide sequence ID" value="NZ_CP058560.1"/>
</dbReference>
<gene>
    <name evidence="2" type="ORF">HYG87_06720</name>
</gene>
<keyword evidence="2" id="KW-0413">Isomerase</keyword>
<dbReference type="InterPro" id="IPR036237">
    <property type="entry name" value="Xyl_isomerase-like_sf"/>
</dbReference>
<dbReference type="InterPro" id="IPR050312">
    <property type="entry name" value="IolE/XylAMocC-like"/>
</dbReference>
<dbReference type="KEGG" id="meme:HYG87_06720"/>
<name>A0A8T8K8M9_9EURY</name>